<dbReference type="PRINTS" id="PR00037">
    <property type="entry name" value="HTHLACR"/>
</dbReference>
<evidence type="ECO:0000313" key="5">
    <source>
        <dbReference type="EMBL" id="SET18623.1"/>
    </source>
</evidence>
<dbReference type="InterPro" id="IPR001034">
    <property type="entry name" value="DeoR_HTH"/>
</dbReference>
<reference evidence="5 6" key="1">
    <citation type="submission" date="2016-10" db="EMBL/GenBank/DDBJ databases">
        <authorList>
            <person name="de Groot N.N."/>
        </authorList>
    </citation>
    <scope>NUCLEOTIDE SEQUENCE [LARGE SCALE GENOMIC DNA]</scope>
    <source>
        <strain evidence="5 6">DSM 18979</strain>
    </source>
</reference>
<organism evidence="5 6">
    <name type="scientific">Natronincola peptidivorans</name>
    <dbReference type="NCBI Taxonomy" id="426128"/>
    <lineage>
        <taxon>Bacteria</taxon>
        <taxon>Bacillati</taxon>
        <taxon>Bacillota</taxon>
        <taxon>Clostridia</taxon>
        <taxon>Peptostreptococcales</taxon>
        <taxon>Natronincolaceae</taxon>
        <taxon>Natronincola</taxon>
    </lineage>
</organism>
<sequence>MLAVERRKNIMAMLQENHVVVVPELSKLLNVTEETIRRDLEKLEKEGFLKRTHGGAVLNESSGIDLPFSLREITNVEGKEAIGNKVAEFIHDGDTIMLDSSSTALQIAKYIKQKKNITVITNSVNILLELTNVKECKVISTGGILRPHSLSFVGHLTESALGKYHVDKAFISCKGIDMKKGISESNEMESEVKKKMVQNAEKVFLVVDSTKFDKTSFVKLLQLSEIDAIVTDESPSDPWEKYLQNAGIEVIYSKCL</sequence>
<dbReference type="Proteomes" id="UP000199568">
    <property type="component" value="Unassembled WGS sequence"/>
</dbReference>
<dbReference type="Gene3D" id="3.40.50.1360">
    <property type="match status" value="1"/>
</dbReference>
<dbReference type="STRING" id="426128.SAMN05660297_01654"/>
<name>A0A1I0CG92_9FIRM</name>
<dbReference type="InterPro" id="IPR050313">
    <property type="entry name" value="Carb_Metab_HTH_regulators"/>
</dbReference>
<evidence type="ECO:0000259" key="4">
    <source>
        <dbReference type="PROSITE" id="PS51000"/>
    </source>
</evidence>
<proteinExistence type="predicted"/>
<dbReference type="InterPro" id="IPR014036">
    <property type="entry name" value="DeoR-like_C"/>
</dbReference>
<evidence type="ECO:0000256" key="3">
    <source>
        <dbReference type="ARBA" id="ARBA00023163"/>
    </source>
</evidence>
<dbReference type="GO" id="GO:0003700">
    <property type="term" value="F:DNA-binding transcription factor activity"/>
    <property type="evidence" value="ECO:0007669"/>
    <property type="project" value="InterPro"/>
</dbReference>
<dbReference type="Pfam" id="PF08220">
    <property type="entry name" value="HTH_DeoR"/>
    <property type="match status" value="1"/>
</dbReference>
<dbReference type="SMART" id="SM00420">
    <property type="entry name" value="HTH_DEOR"/>
    <property type="match status" value="1"/>
</dbReference>
<keyword evidence="6" id="KW-1185">Reference proteome</keyword>
<dbReference type="Pfam" id="PF00455">
    <property type="entry name" value="DeoRC"/>
    <property type="match status" value="1"/>
</dbReference>
<dbReference type="SUPFAM" id="SSF46785">
    <property type="entry name" value="Winged helix' DNA-binding domain"/>
    <property type="match status" value="1"/>
</dbReference>
<dbReference type="PROSITE" id="PS51000">
    <property type="entry name" value="HTH_DEOR_2"/>
    <property type="match status" value="1"/>
</dbReference>
<dbReference type="GO" id="GO:0003677">
    <property type="term" value="F:DNA binding"/>
    <property type="evidence" value="ECO:0007669"/>
    <property type="project" value="UniProtKB-KW"/>
</dbReference>
<dbReference type="InterPro" id="IPR036388">
    <property type="entry name" value="WH-like_DNA-bd_sf"/>
</dbReference>
<dbReference type="SMART" id="SM01134">
    <property type="entry name" value="DeoRC"/>
    <property type="match status" value="1"/>
</dbReference>
<dbReference type="SUPFAM" id="SSF100950">
    <property type="entry name" value="NagB/RpiA/CoA transferase-like"/>
    <property type="match status" value="1"/>
</dbReference>
<protein>
    <submittedName>
        <fullName evidence="5">Transcriptional regulator, DeoR family</fullName>
    </submittedName>
</protein>
<dbReference type="PANTHER" id="PTHR30363:SF44">
    <property type="entry name" value="AGA OPERON TRANSCRIPTIONAL REPRESSOR-RELATED"/>
    <property type="match status" value="1"/>
</dbReference>
<gene>
    <name evidence="5" type="ORF">SAMN05660297_01654</name>
</gene>
<dbReference type="PANTHER" id="PTHR30363">
    <property type="entry name" value="HTH-TYPE TRANSCRIPTIONAL REGULATOR SRLR-RELATED"/>
    <property type="match status" value="1"/>
</dbReference>
<keyword evidence="3" id="KW-0804">Transcription</keyword>
<dbReference type="InterPro" id="IPR018356">
    <property type="entry name" value="Tscrpt_reg_HTH_DeoR_CS"/>
</dbReference>
<feature type="domain" description="HTH deoR-type" evidence="4">
    <location>
        <begin position="3"/>
        <end position="58"/>
    </location>
</feature>
<dbReference type="AlphaFoldDB" id="A0A1I0CG92"/>
<dbReference type="OrthoDB" id="9797223at2"/>
<evidence type="ECO:0000256" key="2">
    <source>
        <dbReference type="ARBA" id="ARBA00023125"/>
    </source>
</evidence>
<accession>A0A1I0CG92</accession>
<keyword evidence="2" id="KW-0238">DNA-binding</keyword>
<evidence type="ECO:0000313" key="6">
    <source>
        <dbReference type="Proteomes" id="UP000199568"/>
    </source>
</evidence>
<keyword evidence="1" id="KW-0805">Transcription regulation</keyword>
<dbReference type="InterPro" id="IPR036390">
    <property type="entry name" value="WH_DNA-bd_sf"/>
</dbReference>
<dbReference type="EMBL" id="FOHU01000005">
    <property type="protein sequence ID" value="SET18623.1"/>
    <property type="molecule type" value="Genomic_DNA"/>
</dbReference>
<dbReference type="InterPro" id="IPR037171">
    <property type="entry name" value="NagB/RpiA_transferase-like"/>
</dbReference>
<dbReference type="RefSeq" id="WP_090442091.1">
    <property type="nucleotide sequence ID" value="NZ_FOHU01000005.1"/>
</dbReference>
<dbReference type="Gene3D" id="1.10.10.10">
    <property type="entry name" value="Winged helix-like DNA-binding domain superfamily/Winged helix DNA-binding domain"/>
    <property type="match status" value="1"/>
</dbReference>
<evidence type="ECO:0000256" key="1">
    <source>
        <dbReference type="ARBA" id="ARBA00023015"/>
    </source>
</evidence>
<dbReference type="PROSITE" id="PS00894">
    <property type="entry name" value="HTH_DEOR_1"/>
    <property type="match status" value="1"/>
</dbReference>